<name>A0A167P6E7_9GAMM</name>
<sequence length="62" mass="7024">MLILISQIISAQELAIENLTLTLQPKLVNEFLAYKQKLAGLLMPWLVGIPWTMSVVWPAKVF</sequence>
<gene>
    <name evidence="1" type="ORF">N478_10655</name>
</gene>
<dbReference type="PATRIC" id="fig|1365257.3.peg.519"/>
<dbReference type="Proteomes" id="UP000076661">
    <property type="component" value="Unassembled WGS sequence"/>
</dbReference>
<evidence type="ECO:0000313" key="1">
    <source>
        <dbReference type="EMBL" id="KZN69601.1"/>
    </source>
</evidence>
<proteinExistence type="predicted"/>
<dbReference type="AlphaFoldDB" id="A0A167P6E7"/>
<organism evidence="1 2">
    <name type="scientific">Pseudoalteromonas luteoviolacea S4060-1</name>
    <dbReference type="NCBI Taxonomy" id="1365257"/>
    <lineage>
        <taxon>Bacteria</taxon>
        <taxon>Pseudomonadati</taxon>
        <taxon>Pseudomonadota</taxon>
        <taxon>Gammaproteobacteria</taxon>
        <taxon>Alteromonadales</taxon>
        <taxon>Pseudoalteromonadaceae</taxon>
        <taxon>Pseudoalteromonas</taxon>
    </lineage>
</organism>
<evidence type="ECO:0000313" key="2">
    <source>
        <dbReference type="Proteomes" id="UP000076661"/>
    </source>
</evidence>
<comment type="caution">
    <text evidence="1">The sequence shown here is derived from an EMBL/GenBank/DDBJ whole genome shotgun (WGS) entry which is preliminary data.</text>
</comment>
<accession>A0A167P6E7</accession>
<reference evidence="1 2" key="1">
    <citation type="submission" date="2013-07" db="EMBL/GenBank/DDBJ databases">
        <title>Comparative Genomic and Metabolomic Analysis of Twelve Strains of Pseudoalteromonas luteoviolacea.</title>
        <authorList>
            <person name="Vynne N.G."/>
            <person name="Mansson M."/>
            <person name="Gram L."/>
        </authorList>
    </citation>
    <scope>NUCLEOTIDE SEQUENCE [LARGE SCALE GENOMIC DNA]</scope>
    <source>
        <strain evidence="1 2">S4060-1</strain>
    </source>
</reference>
<protein>
    <submittedName>
        <fullName evidence="1">Uncharacterized protein</fullName>
    </submittedName>
</protein>
<dbReference type="EMBL" id="AUXX01000004">
    <property type="protein sequence ID" value="KZN69601.1"/>
    <property type="molecule type" value="Genomic_DNA"/>
</dbReference>